<dbReference type="Pfam" id="PF00501">
    <property type="entry name" value="AMP-binding"/>
    <property type="match status" value="1"/>
</dbReference>
<dbReference type="InterPro" id="IPR000873">
    <property type="entry name" value="AMP-dep_synth/lig_dom"/>
</dbReference>
<comment type="caution">
    <text evidence="5">The sequence shown here is derived from an EMBL/GenBank/DDBJ whole genome shotgun (WGS) entry which is preliminary data.</text>
</comment>
<reference evidence="5 6" key="1">
    <citation type="journal article" date="2014" name="Genome Biol. Evol.">
        <title>The secreted proteins of Achlya hypogyna and Thraustotheca clavata identify the ancestral oomycete secretome and reveal gene acquisitions by horizontal gene transfer.</title>
        <authorList>
            <person name="Misner I."/>
            <person name="Blouin N."/>
            <person name="Leonard G."/>
            <person name="Richards T.A."/>
            <person name="Lane C.E."/>
        </authorList>
    </citation>
    <scope>NUCLEOTIDE SEQUENCE [LARGE SCALE GENOMIC DNA]</scope>
    <source>
        <strain evidence="5 6">ATCC 48635</strain>
    </source>
</reference>
<keyword evidence="2 5" id="KW-0436">Ligase</keyword>
<comment type="similarity">
    <text evidence="1">Belongs to the ATP-dependent AMP-binding enzyme family.</text>
</comment>
<accession>A0A1V9Y9U4</accession>
<sequence length="535" mass="58536">MLRHFQRRLHSTKQQRIFKSPLPPLEFPEKTTWQLVKEMAATDRRHSPAVICGVTHESMTFGELVTKVEAIATSLSERGIGKGDVILTNAVNCIEYPLICQATTALGAILSPAAPLFRGDELANQMKAANAKFVITHHTVQDAAKEAIGLAPVAKDRQLCIGPSDHFEPFTNLLQPSGVPGSYPKPVLDLSKDVSHLPFSSGTTGPPKGVKLSFRNMTVNALQAGAAERMGPQALAVLPYYHIYAGMLLNMFLLQGVSQVVLPKFDPEGFLTAMQRYKIEKAHIVPPIAAFLAKHPSVDKYDLSATKVLISGAAPMGEELQDAIEARLGVTVKQAYGMTELSPVVNYSFDNDIKAGSSGTLVYNTELRVVCPEKGHDLAEREVGELWYRGPQAMLGYLNNDEATKATVTPCGFVKTGDIGYVDEDHHVFIVDRLKELIKYKGHQIAPAELEDVVLSHPSVDDVGCIRGYTSENDEVPKACVVLKAGHSLTEQEIMDYANERVAPYKKIRQVVFIDAVPKSASGKILRRQLQAQFA</sequence>
<dbReference type="EMBL" id="JNBR01002439">
    <property type="protein sequence ID" value="OQR82497.1"/>
    <property type="molecule type" value="Genomic_DNA"/>
</dbReference>
<evidence type="ECO:0000256" key="1">
    <source>
        <dbReference type="ARBA" id="ARBA00006432"/>
    </source>
</evidence>
<dbReference type="AlphaFoldDB" id="A0A1V9Y9U4"/>
<feature type="domain" description="AMP-binding enzyme C-terminal" evidence="4">
    <location>
        <begin position="449"/>
        <end position="524"/>
    </location>
</feature>
<dbReference type="OrthoDB" id="16262at2759"/>
<dbReference type="InterPro" id="IPR025110">
    <property type="entry name" value="AMP-bd_C"/>
</dbReference>
<dbReference type="STRING" id="1202772.A0A1V9Y9U4"/>
<dbReference type="PANTHER" id="PTHR24096">
    <property type="entry name" value="LONG-CHAIN-FATTY-ACID--COA LIGASE"/>
    <property type="match status" value="1"/>
</dbReference>
<evidence type="ECO:0000259" key="4">
    <source>
        <dbReference type="Pfam" id="PF13193"/>
    </source>
</evidence>
<dbReference type="InterPro" id="IPR042099">
    <property type="entry name" value="ANL_N_sf"/>
</dbReference>
<evidence type="ECO:0000313" key="5">
    <source>
        <dbReference type="EMBL" id="OQR82497.1"/>
    </source>
</evidence>
<dbReference type="FunFam" id="3.30.300.30:FF:000007">
    <property type="entry name" value="4-coumarate--CoA ligase 2"/>
    <property type="match status" value="1"/>
</dbReference>
<protein>
    <submittedName>
        <fullName evidence="5">4-coumarate-CoA ligase</fullName>
    </submittedName>
</protein>
<feature type="domain" description="AMP-dependent synthetase/ligase" evidence="3">
    <location>
        <begin position="40"/>
        <end position="398"/>
    </location>
</feature>
<organism evidence="5 6">
    <name type="scientific">Achlya hypogyna</name>
    <name type="common">Oomycete</name>
    <name type="synonym">Protoachlya hypogyna</name>
    <dbReference type="NCBI Taxonomy" id="1202772"/>
    <lineage>
        <taxon>Eukaryota</taxon>
        <taxon>Sar</taxon>
        <taxon>Stramenopiles</taxon>
        <taxon>Oomycota</taxon>
        <taxon>Saprolegniomycetes</taxon>
        <taxon>Saprolegniales</taxon>
        <taxon>Achlyaceae</taxon>
        <taxon>Achlya</taxon>
    </lineage>
</organism>
<dbReference type="GO" id="GO:0016405">
    <property type="term" value="F:CoA-ligase activity"/>
    <property type="evidence" value="ECO:0007669"/>
    <property type="project" value="TreeGrafter"/>
</dbReference>
<evidence type="ECO:0000313" key="6">
    <source>
        <dbReference type="Proteomes" id="UP000243579"/>
    </source>
</evidence>
<dbReference type="Gene3D" id="3.30.300.30">
    <property type="match status" value="1"/>
</dbReference>
<evidence type="ECO:0000256" key="2">
    <source>
        <dbReference type="ARBA" id="ARBA00022598"/>
    </source>
</evidence>
<gene>
    <name evidence="5" type="ORF">ACHHYP_15933</name>
</gene>
<dbReference type="CDD" id="cd05911">
    <property type="entry name" value="Firefly_Luc_like"/>
    <property type="match status" value="1"/>
</dbReference>
<evidence type="ECO:0000259" key="3">
    <source>
        <dbReference type="Pfam" id="PF00501"/>
    </source>
</evidence>
<name>A0A1V9Y9U4_ACHHY</name>
<dbReference type="SUPFAM" id="SSF56801">
    <property type="entry name" value="Acetyl-CoA synthetase-like"/>
    <property type="match status" value="1"/>
</dbReference>
<keyword evidence="6" id="KW-1185">Reference proteome</keyword>
<dbReference type="Gene3D" id="3.40.50.12780">
    <property type="entry name" value="N-terminal domain of ligase-like"/>
    <property type="match status" value="1"/>
</dbReference>
<dbReference type="PANTHER" id="PTHR24096:SF149">
    <property type="entry name" value="AMP-BINDING DOMAIN-CONTAINING PROTEIN-RELATED"/>
    <property type="match status" value="1"/>
</dbReference>
<dbReference type="Pfam" id="PF13193">
    <property type="entry name" value="AMP-binding_C"/>
    <property type="match status" value="1"/>
</dbReference>
<dbReference type="InterPro" id="IPR045851">
    <property type="entry name" value="AMP-bd_C_sf"/>
</dbReference>
<dbReference type="PROSITE" id="PS00455">
    <property type="entry name" value="AMP_BINDING"/>
    <property type="match status" value="1"/>
</dbReference>
<proteinExistence type="inferred from homology"/>
<dbReference type="InterPro" id="IPR020845">
    <property type="entry name" value="AMP-binding_CS"/>
</dbReference>
<dbReference type="Proteomes" id="UP000243579">
    <property type="component" value="Unassembled WGS sequence"/>
</dbReference>